<organism evidence="1">
    <name type="scientific">Oryza brachyantha</name>
    <name type="common">malo sina</name>
    <dbReference type="NCBI Taxonomy" id="4533"/>
    <lineage>
        <taxon>Eukaryota</taxon>
        <taxon>Viridiplantae</taxon>
        <taxon>Streptophyta</taxon>
        <taxon>Embryophyta</taxon>
        <taxon>Tracheophyta</taxon>
        <taxon>Spermatophyta</taxon>
        <taxon>Magnoliopsida</taxon>
        <taxon>Liliopsida</taxon>
        <taxon>Poales</taxon>
        <taxon>Poaceae</taxon>
        <taxon>BOP clade</taxon>
        <taxon>Oryzoideae</taxon>
        <taxon>Oryzeae</taxon>
        <taxon>Oryzinae</taxon>
        <taxon>Oryza</taxon>
    </lineage>
</organism>
<dbReference type="AlphaFoldDB" id="J3LVN7"/>
<dbReference type="Gramene" id="OB04G12120.1">
    <property type="protein sequence ID" value="OB04G12120.1"/>
    <property type="gene ID" value="OB04G12120"/>
</dbReference>
<evidence type="ECO:0000313" key="1">
    <source>
        <dbReference type="EnsemblPlants" id="OB04G12120.1"/>
    </source>
</evidence>
<evidence type="ECO:0000313" key="2">
    <source>
        <dbReference type="Proteomes" id="UP000006038"/>
    </source>
</evidence>
<protein>
    <submittedName>
        <fullName evidence="1">Uncharacterized protein</fullName>
    </submittedName>
</protein>
<keyword evidence="2" id="KW-1185">Reference proteome</keyword>
<dbReference type="HOGENOM" id="CLU_2999677_0_0_1"/>
<reference evidence="1" key="1">
    <citation type="journal article" date="2013" name="Nat. Commun.">
        <title>Whole-genome sequencing of Oryza brachyantha reveals mechanisms underlying Oryza genome evolution.</title>
        <authorList>
            <person name="Chen J."/>
            <person name="Huang Q."/>
            <person name="Gao D."/>
            <person name="Wang J."/>
            <person name="Lang Y."/>
            <person name="Liu T."/>
            <person name="Li B."/>
            <person name="Bai Z."/>
            <person name="Luis Goicoechea J."/>
            <person name="Liang C."/>
            <person name="Chen C."/>
            <person name="Zhang W."/>
            <person name="Sun S."/>
            <person name="Liao Y."/>
            <person name="Zhang X."/>
            <person name="Yang L."/>
            <person name="Song C."/>
            <person name="Wang M."/>
            <person name="Shi J."/>
            <person name="Liu G."/>
            <person name="Liu J."/>
            <person name="Zhou H."/>
            <person name="Zhou W."/>
            <person name="Yu Q."/>
            <person name="An N."/>
            <person name="Chen Y."/>
            <person name="Cai Q."/>
            <person name="Wang B."/>
            <person name="Liu B."/>
            <person name="Min J."/>
            <person name="Huang Y."/>
            <person name="Wu H."/>
            <person name="Li Z."/>
            <person name="Zhang Y."/>
            <person name="Yin Y."/>
            <person name="Song W."/>
            <person name="Jiang J."/>
            <person name="Jackson S.A."/>
            <person name="Wing R.A."/>
            <person name="Wang J."/>
            <person name="Chen M."/>
        </authorList>
    </citation>
    <scope>NUCLEOTIDE SEQUENCE [LARGE SCALE GENOMIC DNA]</scope>
    <source>
        <strain evidence="1">cv. IRGC 101232</strain>
    </source>
</reference>
<proteinExistence type="predicted"/>
<name>J3LVN7_ORYBR</name>
<sequence>MAMGVVSSLNNCTAAPAMAAGRRRGRHGFCRWPVASSRQEQLPTNAPCSRLLQDQET</sequence>
<dbReference type="Proteomes" id="UP000006038">
    <property type="component" value="Chromosome 4"/>
</dbReference>
<dbReference type="EnsemblPlants" id="OB04G12120.1">
    <property type="protein sequence ID" value="OB04G12120.1"/>
    <property type="gene ID" value="OB04G12120"/>
</dbReference>
<reference evidence="1" key="2">
    <citation type="submission" date="2013-04" db="UniProtKB">
        <authorList>
            <consortium name="EnsemblPlants"/>
        </authorList>
    </citation>
    <scope>IDENTIFICATION</scope>
</reference>
<accession>J3LVN7</accession>